<dbReference type="CDD" id="cd06267">
    <property type="entry name" value="PBP1_LacI_sugar_binding-like"/>
    <property type="match status" value="1"/>
</dbReference>
<dbReference type="InterPro" id="IPR000843">
    <property type="entry name" value="HTH_LacI"/>
</dbReference>
<sequence length="340" mass="36450">MPATIKDVAKLAGVSIKTVSNVLNGYRYLTDETRGRVERAMADLDYRPNIAARNLRRGRTGVIALALPNLSSPYFAEIAHLVVKEAAARDLTVLIDATDGDPEREKLVAEGFRSQLLDGMILQPWSISAPFLRARVDKTPLVLLGERRVPTADSVAIDSRAAAQAAVAHLVGLGRRRIAAVGAPRKRSGPLEPGRRNEGYERGLVENGLPFDPALVAHPVGDHTPEAVAAAVDDLLERAKDIDAVFAFNDRAALGVIRALTSRGLRVPEDVAVVGIDDIEAARLGTPSLSTIAPDKPGIVRTALELLTDRIAGVDRPARQVVADFTLIERESTLGGVPHH</sequence>
<dbReference type="Gene3D" id="1.10.260.40">
    <property type="entry name" value="lambda repressor-like DNA-binding domains"/>
    <property type="match status" value="1"/>
</dbReference>
<dbReference type="PANTHER" id="PTHR30146">
    <property type="entry name" value="LACI-RELATED TRANSCRIPTIONAL REPRESSOR"/>
    <property type="match status" value="1"/>
</dbReference>
<keyword evidence="2 5" id="KW-0238">DNA-binding</keyword>
<dbReference type="PROSITE" id="PS50932">
    <property type="entry name" value="HTH_LACI_2"/>
    <property type="match status" value="1"/>
</dbReference>
<keyword evidence="1" id="KW-0805">Transcription regulation</keyword>
<organism evidence="5 6">
    <name type="scientific">Tenggerimyces flavus</name>
    <dbReference type="NCBI Taxonomy" id="1708749"/>
    <lineage>
        <taxon>Bacteria</taxon>
        <taxon>Bacillati</taxon>
        <taxon>Actinomycetota</taxon>
        <taxon>Actinomycetes</taxon>
        <taxon>Propionibacteriales</taxon>
        <taxon>Nocardioidaceae</taxon>
        <taxon>Tenggerimyces</taxon>
    </lineage>
</organism>
<evidence type="ECO:0000256" key="3">
    <source>
        <dbReference type="ARBA" id="ARBA00023163"/>
    </source>
</evidence>
<dbReference type="SMART" id="SM00354">
    <property type="entry name" value="HTH_LACI"/>
    <property type="match status" value="1"/>
</dbReference>
<dbReference type="Proteomes" id="UP001595699">
    <property type="component" value="Unassembled WGS sequence"/>
</dbReference>
<dbReference type="InterPro" id="IPR046335">
    <property type="entry name" value="LacI/GalR-like_sensor"/>
</dbReference>
<dbReference type="PANTHER" id="PTHR30146:SF109">
    <property type="entry name" value="HTH-TYPE TRANSCRIPTIONAL REGULATOR GALS"/>
    <property type="match status" value="1"/>
</dbReference>
<keyword evidence="6" id="KW-1185">Reference proteome</keyword>
<name>A0ABV7YEH8_9ACTN</name>
<dbReference type="InterPro" id="IPR010982">
    <property type="entry name" value="Lambda_DNA-bd_dom_sf"/>
</dbReference>
<dbReference type="Pfam" id="PF13377">
    <property type="entry name" value="Peripla_BP_3"/>
    <property type="match status" value="1"/>
</dbReference>
<reference evidence="6" key="1">
    <citation type="journal article" date="2019" name="Int. J. Syst. Evol. Microbiol.">
        <title>The Global Catalogue of Microorganisms (GCM) 10K type strain sequencing project: providing services to taxonomists for standard genome sequencing and annotation.</title>
        <authorList>
            <consortium name="The Broad Institute Genomics Platform"/>
            <consortium name="The Broad Institute Genome Sequencing Center for Infectious Disease"/>
            <person name="Wu L."/>
            <person name="Ma J."/>
        </authorList>
    </citation>
    <scope>NUCLEOTIDE SEQUENCE [LARGE SCALE GENOMIC DNA]</scope>
    <source>
        <strain evidence="6">CGMCC 4.7241</strain>
    </source>
</reference>
<dbReference type="SUPFAM" id="SSF53822">
    <property type="entry name" value="Periplasmic binding protein-like I"/>
    <property type="match status" value="1"/>
</dbReference>
<keyword evidence="3" id="KW-0804">Transcription</keyword>
<evidence type="ECO:0000256" key="2">
    <source>
        <dbReference type="ARBA" id="ARBA00023125"/>
    </source>
</evidence>
<dbReference type="GO" id="GO:0003677">
    <property type="term" value="F:DNA binding"/>
    <property type="evidence" value="ECO:0007669"/>
    <property type="project" value="UniProtKB-KW"/>
</dbReference>
<evidence type="ECO:0000313" key="5">
    <source>
        <dbReference type="EMBL" id="MFC3762764.1"/>
    </source>
</evidence>
<dbReference type="InterPro" id="IPR028082">
    <property type="entry name" value="Peripla_BP_I"/>
</dbReference>
<comment type="caution">
    <text evidence="5">The sequence shown here is derived from an EMBL/GenBank/DDBJ whole genome shotgun (WGS) entry which is preliminary data.</text>
</comment>
<dbReference type="Pfam" id="PF00356">
    <property type="entry name" value="LacI"/>
    <property type="match status" value="1"/>
</dbReference>
<dbReference type="CDD" id="cd01392">
    <property type="entry name" value="HTH_LacI"/>
    <property type="match status" value="1"/>
</dbReference>
<dbReference type="PROSITE" id="PS00356">
    <property type="entry name" value="HTH_LACI_1"/>
    <property type="match status" value="1"/>
</dbReference>
<evidence type="ECO:0000259" key="4">
    <source>
        <dbReference type="PROSITE" id="PS50932"/>
    </source>
</evidence>
<proteinExistence type="predicted"/>
<dbReference type="Gene3D" id="3.40.50.2300">
    <property type="match status" value="2"/>
</dbReference>
<dbReference type="PRINTS" id="PR00036">
    <property type="entry name" value="HTHLACI"/>
</dbReference>
<evidence type="ECO:0000313" key="6">
    <source>
        <dbReference type="Proteomes" id="UP001595699"/>
    </source>
</evidence>
<accession>A0ABV7YEH8</accession>
<dbReference type="RefSeq" id="WP_205122760.1">
    <property type="nucleotide sequence ID" value="NZ_JAFBCM010000001.1"/>
</dbReference>
<gene>
    <name evidence="5" type="ORF">ACFOUW_18120</name>
</gene>
<evidence type="ECO:0000256" key="1">
    <source>
        <dbReference type="ARBA" id="ARBA00023015"/>
    </source>
</evidence>
<feature type="domain" description="HTH lacI-type" evidence="4">
    <location>
        <begin position="3"/>
        <end position="57"/>
    </location>
</feature>
<dbReference type="SUPFAM" id="SSF47413">
    <property type="entry name" value="lambda repressor-like DNA-binding domains"/>
    <property type="match status" value="1"/>
</dbReference>
<protein>
    <submittedName>
        <fullName evidence="5">LacI family DNA-binding transcriptional regulator</fullName>
    </submittedName>
</protein>
<dbReference type="EMBL" id="JBHRZH010000016">
    <property type="protein sequence ID" value="MFC3762764.1"/>
    <property type="molecule type" value="Genomic_DNA"/>
</dbReference>